<reference evidence="2 3" key="1">
    <citation type="submission" date="2020-11" db="EMBL/GenBank/DDBJ databases">
        <title>The genome sequence of Novosphingobium sp. 1Y9A.</title>
        <authorList>
            <person name="Liu Y."/>
        </authorList>
    </citation>
    <scope>NUCLEOTIDE SEQUENCE [LARGE SCALE GENOMIC DNA]</scope>
    <source>
        <strain evidence="2 3">1Y9A</strain>
    </source>
</reference>
<sequence>MSAPAKVTLDIWSDVMCPWCVIGLNQLDKALAGMDGEVDATVRFHPFELNPDLPEEGEEQAAHIQRKYGRTAEQSAGVRETLRQAAERAGYSFDYTGDGEAPPAMMWNTRMAHRLLTWTLREFGPERQVELKRALFDAHFKVRRNVSDPEVLAEVAESLGLPRLNALQAMIDPQIDAIVTAEERQAWDWNVTGVPAVVINGKLIVPGAQEPDVYADLIRKVLAREAAGKA</sequence>
<evidence type="ECO:0000259" key="1">
    <source>
        <dbReference type="Pfam" id="PF01323"/>
    </source>
</evidence>
<accession>A0ABS0HE79</accession>
<comment type="caution">
    <text evidence="2">The sequence shown here is derived from an EMBL/GenBank/DDBJ whole genome shotgun (WGS) entry which is preliminary data.</text>
</comment>
<organism evidence="2 3">
    <name type="scientific">Novosphingobium jiangmenense</name>
    <dbReference type="NCBI Taxonomy" id="2791981"/>
    <lineage>
        <taxon>Bacteria</taxon>
        <taxon>Pseudomonadati</taxon>
        <taxon>Pseudomonadota</taxon>
        <taxon>Alphaproteobacteria</taxon>
        <taxon>Sphingomonadales</taxon>
        <taxon>Sphingomonadaceae</taxon>
        <taxon>Novosphingobium</taxon>
    </lineage>
</organism>
<name>A0ABS0HE79_9SPHN</name>
<proteinExistence type="predicted"/>
<dbReference type="Gene3D" id="3.40.30.10">
    <property type="entry name" value="Glutaredoxin"/>
    <property type="match status" value="1"/>
</dbReference>
<evidence type="ECO:0000313" key="2">
    <source>
        <dbReference type="EMBL" id="MBF9150562.1"/>
    </source>
</evidence>
<dbReference type="SUPFAM" id="SSF52833">
    <property type="entry name" value="Thioredoxin-like"/>
    <property type="match status" value="1"/>
</dbReference>
<dbReference type="RefSeq" id="WP_196274905.1">
    <property type="nucleotide sequence ID" value="NZ_JADQDC010000003.1"/>
</dbReference>
<dbReference type="PANTHER" id="PTHR13887">
    <property type="entry name" value="GLUTATHIONE S-TRANSFERASE KAPPA"/>
    <property type="match status" value="1"/>
</dbReference>
<dbReference type="EMBL" id="JADQDC010000003">
    <property type="protein sequence ID" value="MBF9150562.1"/>
    <property type="molecule type" value="Genomic_DNA"/>
</dbReference>
<protein>
    <submittedName>
        <fullName evidence="2">DsbA family oxidoreductase</fullName>
    </submittedName>
</protein>
<dbReference type="Proteomes" id="UP000600799">
    <property type="component" value="Unassembled WGS sequence"/>
</dbReference>
<gene>
    <name evidence="2" type="ORF">I2488_06075</name>
</gene>
<evidence type="ECO:0000313" key="3">
    <source>
        <dbReference type="Proteomes" id="UP000600799"/>
    </source>
</evidence>
<dbReference type="CDD" id="cd03024">
    <property type="entry name" value="DsbA_FrnE"/>
    <property type="match status" value="1"/>
</dbReference>
<dbReference type="PANTHER" id="PTHR13887:SF41">
    <property type="entry name" value="THIOREDOXIN SUPERFAMILY PROTEIN"/>
    <property type="match status" value="1"/>
</dbReference>
<feature type="domain" description="DSBA-like thioredoxin" evidence="1">
    <location>
        <begin position="8"/>
        <end position="218"/>
    </location>
</feature>
<dbReference type="InterPro" id="IPR036249">
    <property type="entry name" value="Thioredoxin-like_sf"/>
</dbReference>
<dbReference type="Pfam" id="PF01323">
    <property type="entry name" value="DSBA"/>
    <property type="match status" value="1"/>
</dbReference>
<dbReference type="InterPro" id="IPR001853">
    <property type="entry name" value="DSBA-like_thioredoxin_dom"/>
</dbReference>
<keyword evidence="3" id="KW-1185">Reference proteome</keyword>